<evidence type="ECO:0000256" key="1">
    <source>
        <dbReference type="SAM" id="Phobius"/>
    </source>
</evidence>
<protein>
    <submittedName>
        <fullName evidence="2">DUF624 domain-containing protein</fullName>
    </submittedName>
</protein>
<dbReference type="Pfam" id="PF04854">
    <property type="entry name" value="DUF624"/>
    <property type="match status" value="1"/>
</dbReference>
<keyword evidence="1" id="KW-0812">Transmembrane</keyword>
<evidence type="ECO:0000313" key="2">
    <source>
        <dbReference type="EMBL" id="MBA5730033.1"/>
    </source>
</evidence>
<dbReference type="EMBL" id="JACAOA010000033">
    <property type="protein sequence ID" value="MBA5730033.1"/>
    <property type="molecule type" value="Genomic_DNA"/>
</dbReference>
<organism evidence="2 3">
    <name type="scientific">Ruoffia halotolerans</name>
    <dbReference type="NCBI Taxonomy" id="2748684"/>
    <lineage>
        <taxon>Bacteria</taxon>
        <taxon>Bacillati</taxon>
        <taxon>Bacillota</taxon>
        <taxon>Bacilli</taxon>
        <taxon>Lactobacillales</taxon>
        <taxon>Aerococcaceae</taxon>
        <taxon>Ruoffia</taxon>
    </lineage>
</organism>
<feature type="transmembrane region" description="Helical" evidence="1">
    <location>
        <begin position="146"/>
        <end position="167"/>
    </location>
</feature>
<keyword evidence="3" id="KW-1185">Reference proteome</keyword>
<dbReference type="InterPro" id="IPR006938">
    <property type="entry name" value="DUF624"/>
</dbReference>
<dbReference type="AlphaFoldDB" id="A0A839A8J3"/>
<gene>
    <name evidence="2" type="ORF">HW423_09580</name>
</gene>
<feature type="transmembrane region" description="Helical" evidence="1">
    <location>
        <begin position="112"/>
        <end position="134"/>
    </location>
</feature>
<feature type="transmembrane region" description="Helical" evidence="1">
    <location>
        <begin position="173"/>
        <end position="195"/>
    </location>
</feature>
<keyword evidence="1" id="KW-1133">Transmembrane helix</keyword>
<dbReference type="Proteomes" id="UP000571018">
    <property type="component" value="Unassembled WGS sequence"/>
</dbReference>
<name>A0A839A8J3_9LACT</name>
<feature type="transmembrane region" description="Helical" evidence="1">
    <location>
        <begin position="82"/>
        <end position="100"/>
    </location>
</feature>
<sequence>MNESSFIHKNMAFGRCIYNLFSLQLFILFYSLKGFIIFGFFPAVAATFQVMYRWMVYREYDIVISKQFSIFYAENFWKANKIGWLLTGSALLLAGDLMISKQMIQSPIIHTVLVIVFIIFLLLGAYIFPVFVRYDYHSLFVYFKQSFFIGISSLPQSIAIFILGALLYKVFHWIPFVALFFGAPLLIGGISWFAFQGILKAEALKVAALDKKEEKRG</sequence>
<accession>A0A839A8J3</accession>
<proteinExistence type="predicted"/>
<comment type="caution">
    <text evidence="2">The sequence shown here is derived from an EMBL/GenBank/DDBJ whole genome shotgun (WGS) entry which is preliminary data.</text>
</comment>
<feature type="transmembrane region" description="Helical" evidence="1">
    <location>
        <begin position="36"/>
        <end position="56"/>
    </location>
</feature>
<evidence type="ECO:0000313" key="3">
    <source>
        <dbReference type="Proteomes" id="UP000571018"/>
    </source>
</evidence>
<reference evidence="2 3" key="1">
    <citation type="submission" date="2020-06" db="EMBL/GenBank/DDBJ databases">
        <title>Reclassification of Facklamia ignava, Facklamia soureckii and Facklami tabacinasalis as Falseniella iganva gen. nov., comb. nov., Hutsoniella ignava gen. nov., comb. nov., and Ruoffia tabacinasalis gen. nov., comb. nov and description of Ruoffia haltotolerans sp. nov., isolated from hypersaline Inland Sea of Qatar.</title>
        <authorList>
            <person name="Fotedar R."/>
            <person name="Sankaranarayanan K."/>
            <person name="Lawson P."/>
            <person name="Caldwell M."/>
            <person name="Zeyara A."/>
            <person name="Al Malki A."/>
            <person name="Ali M."/>
        </authorList>
    </citation>
    <scope>NUCLEOTIDE SEQUENCE [LARGE SCALE GENOMIC DNA]</scope>
    <source>
        <strain evidence="2 3">INB8</strain>
    </source>
</reference>
<keyword evidence="1" id="KW-0472">Membrane</keyword>
<dbReference type="RefSeq" id="WP_218931692.1">
    <property type="nucleotide sequence ID" value="NZ_JACAOA010000033.1"/>
</dbReference>